<protein>
    <submittedName>
        <fullName evidence="3">Outer membrane beta-barrel protein</fullName>
    </submittedName>
</protein>
<sequence>MHKPGFILFSLLCLAPSVSSGNELEGYYLGGGLSSNSLTGFSNAVGHQVFGGYDFGQVLGEANVMAEAGYWNSGRFSRSGQPGRPQAKGLWGTAVISLPLTGQWSLLGRAGLDFGDDDGLMVGLGGAWRLDRQWELRGEIVARDNTDSFQFNALYRF</sequence>
<keyword evidence="4" id="KW-1185">Reference proteome</keyword>
<dbReference type="Gene3D" id="2.40.160.20">
    <property type="match status" value="1"/>
</dbReference>
<feature type="domain" description="Outer membrane protein beta-barrel" evidence="2">
    <location>
        <begin position="8"/>
        <end position="157"/>
    </location>
</feature>
<dbReference type="InterPro" id="IPR027385">
    <property type="entry name" value="Beta-barrel_OMP"/>
</dbReference>
<dbReference type="Proteomes" id="UP001239019">
    <property type="component" value="Unassembled WGS sequence"/>
</dbReference>
<gene>
    <name evidence="3" type="ORF">RBH19_10440</name>
</gene>
<comment type="caution">
    <text evidence="3">The sequence shown here is derived from an EMBL/GenBank/DDBJ whole genome shotgun (WGS) entry which is preliminary data.</text>
</comment>
<evidence type="ECO:0000259" key="2">
    <source>
        <dbReference type="Pfam" id="PF13505"/>
    </source>
</evidence>
<keyword evidence="1" id="KW-0732">Signal</keyword>
<evidence type="ECO:0000313" key="4">
    <source>
        <dbReference type="Proteomes" id="UP001239019"/>
    </source>
</evidence>
<evidence type="ECO:0000313" key="3">
    <source>
        <dbReference type="EMBL" id="MDQ2070298.1"/>
    </source>
</evidence>
<organism evidence="3 4">
    <name type="scientific">Natronospira bacteriovora</name>
    <dbReference type="NCBI Taxonomy" id="3069753"/>
    <lineage>
        <taxon>Bacteria</taxon>
        <taxon>Pseudomonadati</taxon>
        <taxon>Pseudomonadota</taxon>
        <taxon>Gammaproteobacteria</taxon>
        <taxon>Natronospirales</taxon>
        <taxon>Natronospiraceae</taxon>
        <taxon>Natronospira</taxon>
    </lineage>
</organism>
<accession>A0ABU0W8R3</accession>
<dbReference type="RefSeq" id="WP_306728790.1">
    <property type="nucleotide sequence ID" value="NZ_JAVDDT010000006.1"/>
</dbReference>
<dbReference type="InterPro" id="IPR011250">
    <property type="entry name" value="OMP/PagP_B-barrel"/>
</dbReference>
<reference evidence="3 4" key="1">
    <citation type="submission" date="2023-08" db="EMBL/GenBank/DDBJ databases">
        <title>Whole-genome sequencing of halo(alkali)philic microorganisms from hypersaline lakes.</title>
        <authorList>
            <person name="Sorokin D.Y."/>
            <person name="Abbas B."/>
            <person name="Merkel A.Y."/>
        </authorList>
    </citation>
    <scope>NUCLEOTIDE SEQUENCE [LARGE SCALE GENOMIC DNA]</scope>
    <source>
        <strain evidence="3 4">AB-CW4</strain>
    </source>
</reference>
<dbReference type="SUPFAM" id="SSF56925">
    <property type="entry name" value="OMPA-like"/>
    <property type="match status" value="1"/>
</dbReference>
<dbReference type="EMBL" id="JAVDDT010000006">
    <property type="protein sequence ID" value="MDQ2070298.1"/>
    <property type="molecule type" value="Genomic_DNA"/>
</dbReference>
<dbReference type="Pfam" id="PF13505">
    <property type="entry name" value="OMP_b-brl"/>
    <property type="match status" value="1"/>
</dbReference>
<evidence type="ECO:0000256" key="1">
    <source>
        <dbReference type="ARBA" id="ARBA00022729"/>
    </source>
</evidence>
<proteinExistence type="predicted"/>
<name>A0ABU0W8R3_9GAMM</name>